<gene>
    <name evidence="2" type="ORF">ACFFP0_28085</name>
</gene>
<dbReference type="InterPro" id="IPR013762">
    <property type="entry name" value="Integrase-like_cat_sf"/>
</dbReference>
<dbReference type="InterPro" id="IPR024965">
    <property type="entry name" value="Putative_integrase"/>
</dbReference>
<sequence>MTFFTSRNGEEIYLNLERDDLRDGEKVFQPKIMSALDLVKSAGATKRITAEYLLAADEIYDAGVCISPFAIFERPLHRELCKHFNDLSEIGWELREALDAAGAFAFLDGVNNRATSQGTVERILAVFSVSASGLTSIEEMPLEFVHAVVDFFRSPDGLSWNQQILGKGGVAAQCILNVVAGLAKIFNDGSLLQKGRKHRAPSVKTPMSWHGFQYSTDILDREMLHFFDEFREETRMRPALAQSAALNLTAYLRENFPTETIRRVAATAARPETFVSFMKRKGDGKATRNMLTTVRAARKLSVSISEQLGDTGGKTIFDLVTAKEVARLEAEVKKIKKPSSSRSRPLPEKLIPLMREILEEGGSGWPGENFRVDVQVDGTLRNIYCPVIPSLFQVMLELPLRMGQIRRLDSGEGDSRIFDGDTLKWKHNSGPLSGYWADRAGEAADGFPTRGYAIEIEDEIKPITGVWVNTNKTGKPFAVPWHIPKVFKILSDLRKWQARYNPITAPIGPEIYLDAPQHYSDATKEEMPEIFPLSRLFPNKYWPTPGRTVTRSELDHAWCSLLYEIEKRYNQRHPANHLTLVDIHPKANQPYRPRYNIHGLRVRGLTNLRRGGMPLDLLSKFIAGHASLLMTIYYTEPHASEVADEVERAAARSLAQRDFIDDLRRWEIDEARKNTVSLSPNAVRNAIESESQIQFINVAIGVCPFDGSRCSDGGAVSRKDEGDGTSKTVYEPVEPRNCVMCRHFISGPPWLNELTEYGTKLCARRRDLAREEARLNQIAGERHDAHLAGLLSADAFDNECDDHGAEIQKVKNEQEVVENSIFNIELLCNASVKLLDQNPNQDAGIMLVANARSSVVEFKEVSEFEQAVRITAAGRVHRILGDDRIEARRDEWIAQMLFNSGITPPQLLTHVSPEHRRRALDQYALYANARIQADAIDRLIDGTLRLHDLGVEDQVRKLIDTALSDPITFGSLPGGKTALLESV</sequence>
<evidence type="ECO:0000313" key="3">
    <source>
        <dbReference type="Proteomes" id="UP001589692"/>
    </source>
</evidence>
<dbReference type="Pfam" id="PF13009">
    <property type="entry name" value="Integrase_2"/>
    <property type="match status" value="1"/>
</dbReference>
<keyword evidence="1" id="KW-0233">DNA recombination</keyword>
<dbReference type="Proteomes" id="UP001589692">
    <property type="component" value="Unassembled WGS sequence"/>
</dbReference>
<dbReference type="EMBL" id="JBHMAA010000037">
    <property type="protein sequence ID" value="MFB9952724.1"/>
    <property type="molecule type" value="Genomic_DNA"/>
</dbReference>
<keyword evidence="3" id="KW-1185">Reference proteome</keyword>
<accession>A0ABV6AQ22</accession>
<proteinExistence type="predicted"/>
<dbReference type="RefSeq" id="WP_377265526.1">
    <property type="nucleotide sequence ID" value="NZ_JBHMAA010000037.1"/>
</dbReference>
<evidence type="ECO:0000256" key="1">
    <source>
        <dbReference type="ARBA" id="ARBA00023172"/>
    </source>
</evidence>
<organism evidence="2 3">
    <name type="scientific">Rhizobium puerariae</name>
    <dbReference type="NCBI Taxonomy" id="1585791"/>
    <lineage>
        <taxon>Bacteria</taxon>
        <taxon>Pseudomonadati</taxon>
        <taxon>Pseudomonadota</taxon>
        <taxon>Alphaproteobacteria</taxon>
        <taxon>Hyphomicrobiales</taxon>
        <taxon>Rhizobiaceae</taxon>
        <taxon>Rhizobium/Agrobacterium group</taxon>
        <taxon>Rhizobium</taxon>
    </lineage>
</organism>
<dbReference type="Gene3D" id="1.10.443.10">
    <property type="entry name" value="Intergrase catalytic core"/>
    <property type="match status" value="1"/>
</dbReference>
<protein>
    <submittedName>
        <fullName evidence="2">VPA1269 family protein</fullName>
    </submittedName>
</protein>
<dbReference type="SUPFAM" id="SSF56349">
    <property type="entry name" value="DNA breaking-rejoining enzymes"/>
    <property type="match status" value="1"/>
</dbReference>
<evidence type="ECO:0000313" key="2">
    <source>
        <dbReference type="EMBL" id="MFB9952724.1"/>
    </source>
</evidence>
<dbReference type="InterPro" id="IPR011010">
    <property type="entry name" value="DNA_brk_join_enz"/>
</dbReference>
<name>A0ABV6AQ22_9HYPH</name>
<comment type="caution">
    <text evidence="2">The sequence shown here is derived from an EMBL/GenBank/DDBJ whole genome shotgun (WGS) entry which is preliminary data.</text>
</comment>
<reference evidence="2 3" key="1">
    <citation type="submission" date="2024-09" db="EMBL/GenBank/DDBJ databases">
        <authorList>
            <person name="Sun Q."/>
            <person name="Mori K."/>
        </authorList>
    </citation>
    <scope>NUCLEOTIDE SEQUENCE [LARGE SCALE GENOMIC DNA]</scope>
    <source>
        <strain evidence="2 3">TBRC 4938</strain>
    </source>
</reference>